<keyword evidence="13" id="KW-1185">Reference proteome</keyword>
<dbReference type="PANTHER" id="PTHR13131">
    <property type="entry name" value="CYSTINOSIN"/>
    <property type="match status" value="1"/>
</dbReference>
<name>A0AAW1R9N2_9CHLO</name>
<evidence type="ECO:0000256" key="10">
    <source>
        <dbReference type="ARBA" id="ARBA00048473"/>
    </source>
</evidence>
<evidence type="ECO:0000256" key="9">
    <source>
        <dbReference type="ARBA" id="ARBA00023228"/>
    </source>
</evidence>
<dbReference type="FunFam" id="1.20.1280.290:FF:000016">
    <property type="entry name" value="Cystinosin homolog"/>
    <property type="match status" value="1"/>
</dbReference>
<dbReference type="PANTHER" id="PTHR13131:SF5">
    <property type="entry name" value="CYSTINOSIN"/>
    <property type="match status" value="1"/>
</dbReference>
<evidence type="ECO:0000256" key="4">
    <source>
        <dbReference type="ARBA" id="ARBA00022692"/>
    </source>
</evidence>
<dbReference type="Pfam" id="PF04193">
    <property type="entry name" value="PQ-loop"/>
    <property type="match status" value="2"/>
</dbReference>
<evidence type="ECO:0000256" key="8">
    <source>
        <dbReference type="ARBA" id="ARBA00023136"/>
    </source>
</evidence>
<keyword evidence="5" id="KW-0677">Repeat</keyword>
<feature type="transmembrane region" description="Helical" evidence="11">
    <location>
        <begin position="149"/>
        <end position="169"/>
    </location>
</feature>
<comment type="subcellular location">
    <subcellularLocation>
        <location evidence="1">Lysosome membrane</location>
        <topology evidence="1">Multi-pass membrane protein</topology>
    </subcellularLocation>
</comment>
<evidence type="ECO:0000256" key="3">
    <source>
        <dbReference type="ARBA" id="ARBA00022448"/>
    </source>
</evidence>
<feature type="transmembrane region" description="Helical" evidence="11">
    <location>
        <begin position="181"/>
        <end position="203"/>
    </location>
</feature>
<keyword evidence="9" id="KW-0458">Lysosome</keyword>
<evidence type="ECO:0000313" key="13">
    <source>
        <dbReference type="Proteomes" id="UP001489004"/>
    </source>
</evidence>
<keyword evidence="6" id="KW-0769">Symport</keyword>
<dbReference type="GO" id="GO:0005765">
    <property type="term" value="C:lysosomal membrane"/>
    <property type="evidence" value="ECO:0007669"/>
    <property type="project" value="UniProtKB-SubCell"/>
</dbReference>
<gene>
    <name evidence="12" type="ORF">WJX72_011439</name>
</gene>
<sequence length="303" mass="33994">MENSITSCQQTGDVFIRKKGGVSAHRKVHKEPRIGCLHFCLRDTTLGPRPRLGLGLPEDTSMPYPYNRIGQVAGWLYFSAWSLSFYPQTYLNWKRQSVVGFSFDFALVNPIGFLCYSIYNLAFAWSSSVRKAYAEHHHGAQSAVHANDVFFSVHAFVIATVMLIQCGIYERGGQRISPLCLKATIGMVLASVVYAILIVAIPGLSILNFLYFLSYLKLVITLFKYSPQAWLNYKRRSTVGWNIGTVLLDIFGGLLSLFQLFLEAVMKNDWSSVTGDPVKFGLGFVSVAFDIIFMVQHYILPTA</sequence>
<evidence type="ECO:0000313" key="12">
    <source>
        <dbReference type="EMBL" id="KAK9830379.1"/>
    </source>
</evidence>
<comment type="caution">
    <text evidence="12">The sequence shown here is derived from an EMBL/GenBank/DDBJ whole genome shotgun (WGS) entry which is preliminary data.</text>
</comment>
<dbReference type="AlphaFoldDB" id="A0AAW1R9N2"/>
<organism evidence="12 13">
    <name type="scientific">[Myrmecia] bisecta</name>
    <dbReference type="NCBI Taxonomy" id="41462"/>
    <lineage>
        <taxon>Eukaryota</taxon>
        <taxon>Viridiplantae</taxon>
        <taxon>Chlorophyta</taxon>
        <taxon>core chlorophytes</taxon>
        <taxon>Trebouxiophyceae</taxon>
        <taxon>Trebouxiales</taxon>
        <taxon>Trebouxiaceae</taxon>
        <taxon>Myrmecia</taxon>
    </lineage>
</organism>
<dbReference type="InterPro" id="IPR006603">
    <property type="entry name" value="PQ-loop_rpt"/>
</dbReference>
<dbReference type="Gene3D" id="1.20.1280.290">
    <property type="match status" value="2"/>
</dbReference>
<comment type="similarity">
    <text evidence="2">Belongs to the cystinosin family.</text>
</comment>
<keyword evidence="8 11" id="KW-0472">Membrane</keyword>
<keyword evidence="3" id="KW-0813">Transport</keyword>
<dbReference type="InterPro" id="IPR005282">
    <property type="entry name" value="LC_transporter"/>
</dbReference>
<feature type="transmembrane region" description="Helical" evidence="11">
    <location>
        <begin position="282"/>
        <end position="300"/>
    </location>
</feature>
<dbReference type="Proteomes" id="UP001489004">
    <property type="component" value="Unassembled WGS sequence"/>
</dbReference>
<evidence type="ECO:0000256" key="5">
    <source>
        <dbReference type="ARBA" id="ARBA00022737"/>
    </source>
</evidence>
<keyword evidence="7 11" id="KW-1133">Transmembrane helix</keyword>
<protein>
    <recommendedName>
        <fullName evidence="14">Cystinosin</fullName>
    </recommendedName>
</protein>
<accession>A0AAW1R9N2</accession>
<reference evidence="12 13" key="1">
    <citation type="journal article" date="2024" name="Nat. Commun.">
        <title>Phylogenomics reveals the evolutionary origins of lichenization in chlorophyte algae.</title>
        <authorList>
            <person name="Puginier C."/>
            <person name="Libourel C."/>
            <person name="Otte J."/>
            <person name="Skaloud P."/>
            <person name="Haon M."/>
            <person name="Grisel S."/>
            <person name="Petersen M."/>
            <person name="Berrin J.G."/>
            <person name="Delaux P.M."/>
            <person name="Dal Grande F."/>
            <person name="Keller J."/>
        </authorList>
    </citation>
    <scope>NUCLEOTIDE SEQUENCE [LARGE SCALE GENOMIC DNA]</scope>
    <source>
        <strain evidence="12 13">SAG 2043</strain>
    </source>
</reference>
<dbReference type="NCBIfam" id="TIGR00951">
    <property type="entry name" value="2A43"/>
    <property type="match status" value="1"/>
</dbReference>
<evidence type="ECO:0000256" key="2">
    <source>
        <dbReference type="ARBA" id="ARBA00006855"/>
    </source>
</evidence>
<feature type="transmembrane region" description="Helical" evidence="11">
    <location>
        <begin position="239"/>
        <end position="262"/>
    </location>
</feature>
<keyword evidence="4 11" id="KW-0812">Transmembrane</keyword>
<dbReference type="EMBL" id="JALJOR010000001">
    <property type="protein sequence ID" value="KAK9830379.1"/>
    <property type="molecule type" value="Genomic_DNA"/>
</dbReference>
<evidence type="ECO:0000256" key="11">
    <source>
        <dbReference type="SAM" id="Phobius"/>
    </source>
</evidence>
<evidence type="ECO:0000256" key="6">
    <source>
        <dbReference type="ARBA" id="ARBA00022847"/>
    </source>
</evidence>
<dbReference type="GO" id="GO:0015293">
    <property type="term" value="F:symporter activity"/>
    <property type="evidence" value="ECO:0007669"/>
    <property type="project" value="UniProtKB-KW"/>
</dbReference>
<feature type="transmembrane region" description="Helical" evidence="11">
    <location>
        <begin position="69"/>
        <end position="86"/>
    </location>
</feature>
<evidence type="ECO:0000256" key="7">
    <source>
        <dbReference type="ARBA" id="ARBA00022989"/>
    </source>
</evidence>
<evidence type="ECO:0000256" key="1">
    <source>
        <dbReference type="ARBA" id="ARBA00004155"/>
    </source>
</evidence>
<dbReference type="SMART" id="SM00679">
    <property type="entry name" value="CTNS"/>
    <property type="match status" value="2"/>
</dbReference>
<evidence type="ECO:0008006" key="14">
    <source>
        <dbReference type="Google" id="ProtNLM"/>
    </source>
</evidence>
<comment type="catalytic activity">
    <reaction evidence="10">
        <text>L-cystine(out) + H(+)(out) = L-cystine(in) + H(+)(in)</text>
        <dbReference type="Rhea" id="RHEA:66172"/>
        <dbReference type="ChEBI" id="CHEBI:15378"/>
        <dbReference type="ChEBI" id="CHEBI:35491"/>
    </reaction>
    <physiologicalReaction direction="left-to-right" evidence="10">
        <dbReference type="Rhea" id="RHEA:66173"/>
    </physiologicalReaction>
</comment>
<proteinExistence type="inferred from homology"/>
<dbReference type="GO" id="GO:0015184">
    <property type="term" value="F:L-cystine transmembrane transporter activity"/>
    <property type="evidence" value="ECO:0007669"/>
    <property type="project" value="TreeGrafter"/>
</dbReference>
<feature type="transmembrane region" description="Helical" evidence="11">
    <location>
        <begin position="98"/>
        <end position="119"/>
    </location>
</feature>